<dbReference type="InterPro" id="IPR037185">
    <property type="entry name" value="EmrE-like"/>
</dbReference>
<feature type="transmembrane region" description="Helical" evidence="5">
    <location>
        <begin position="191"/>
        <end position="209"/>
    </location>
</feature>
<dbReference type="EMBL" id="VLTO01000011">
    <property type="protein sequence ID" value="KAA0175864.1"/>
    <property type="molecule type" value="Genomic_DNA"/>
</dbReference>
<evidence type="ECO:0000313" key="7">
    <source>
        <dbReference type="EMBL" id="KAA0148464.1"/>
    </source>
</evidence>
<name>A0A5A8EF43_CAFRO</name>
<evidence type="ECO:0000256" key="1">
    <source>
        <dbReference type="ARBA" id="ARBA00004141"/>
    </source>
</evidence>
<dbReference type="InterPro" id="IPR004853">
    <property type="entry name" value="Sugar_P_trans_dom"/>
</dbReference>
<dbReference type="InterPro" id="IPR050186">
    <property type="entry name" value="TPT_transporter"/>
</dbReference>
<keyword evidence="10" id="KW-1185">Reference proteome</keyword>
<evidence type="ECO:0000313" key="9">
    <source>
        <dbReference type="Proteomes" id="UP000322899"/>
    </source>
</evidence>
<dbReference type="OrthoDB" id="417037at2759"/>
<protein>
    <recommendedName>
        <fullName evidence="6">Sugar phosphate transporter domain-containing protein</fullName>
    </recommendedName>
</protein>
<feature type="transmembrane region" description="Helical" evidence="5">
    <location>
        <begin position="221"/>
        <end position="243"/>
    </location>
</feature>
<evidence type="ECO:0000313" key="8">
    <source>
        <dbReference type="EMBL" id="KAA0175864.1"/>
    </source>
</evidence>
<dbReference type="OMA" id="VWMLINC"/>
<feature type="transmembrane region" description="Helical" evidence="5">
    <location>
        <begin position="133"/>
        <end position="153"/>
    </location>
</feature>
<evidence type="ECO:0000313" key="10">
    <source>
        <dbReference type="Proteomes" id="UP000323011"/>
    </source>
</evidence>
<reference evidence="9 10" key="1">
    <citation type="submission" date="2019-07" db="EMBL/GenBank/DDBJ databases">
        <title>Genomes of Cafeteria roenbergensis.</title>
        <authorList>
            <person name="Fischer M.G."/>
            <person name="Hackl T."/>
            <person name="Roman M."/>
        </authorList>
    </citation>
    <scope>NUCLEOTIDE SEQUENCE [LARGE SCALE GENOMIC DNA]</scope>
    <source>
        <strain evidence="7 10">BVI</strain>
        <strain evidence="8 9">E4-10P</strain>
    </source>
</reference>
<evidence type="ECO:0000259" key="6">
    <source>
        <dbReference type="Pfam" id="PF03151"/>
    </source>
</evidence>
<dbReference type="EMBL" id="VLTN01000053">
    <property type="protein sequence ID" value="KAA0148464.1"/>
    <property type="molecule type" value="Genomic_DNA"/>
</dbReference>
<feature type="transmembrane region" description="Helical" evidence="5">
    <location>
        <begin position="159"/>
        <end position="179"/>
    </location>
</feature>
<evidence type="ECO:0000256" key="5">
    <source>
        <dbReference type="SAM" id="Phobius"/>
    </source>
</evidence>
<keyword evidence="2 5" id="KW-0812">Transmembrane</keyword>
<feature type="domain" description="Sugar phosphate transporter" evidence="6">
    <location>
        <begin position="16"/>
        <end position="287"/>
    </location>
</feature>
<feature type="transmembrane region" description="Helical" evidence="5">
    <location>
        <begin position="283"/>
        <end position="300"/>
    </location>
</feature>
<keyword evidence="4 5" id="KW-0472">Membrane</keyword>
<evidence type="ECO:0000256" key="4">
    <source>
        <dbReference type="ARBA" id="ARBA00023136"/>
    </source>
</evidence>
<dbReference type="Pfam" id="PF03151">
    <property type="entry name" value="TPT"/>
    <property type="match status" value="1"/>
</dbReference>
<comment type="subcellular location">
    <subcellularLocation>
        <location evidence="1">Membrane</location>
        <topology evidence="1">Multi-pass membrane protein</topology>
    </subcellularLocation>
</comment>
<dbReference type="GO" id="GO:0016020">
    <property type="term" value="C:membrane"/>
    <property type="evidence" value="ECO:0007669"/>
    <property type="project" value="UniProtKB-SubCell"/>
</dbReference>
<proteinExistence type="predicted"/>
<evidence type="ECO:0000256" key="3">
    <source>
        <dbReference type="ARBA" id="ARBA00022989"/>
    </source>
</evidence>
<gene>
    <name evidence="8" type="ORF">FNF27_02585</name>
    <name evidence="7" type="ORF">FNF29_06681</name>
</gene>
<sequence length="334" mass="35803">MGDKRGWMPPQMRAILACLAYSASSCTMVLLNKAVLSRFDYNYKACIMALQGLVALSLMLVSKRLGVLQFKALSKASLQLWFPVNIFFTLMLYTSFESLKRLHVPSVTIFKNVTNIIIAAGAWWWFGEKVNLYVGLSLGMVVLGALLAGATDLSFDLEGYTWMAINCVSTAAYVLYMRGTVKAPLSAWDKAFLNNAISVPLSLLLATGIGEIPDGITSPELTAPAFIAALALSGCVGFALNLTSLWCVSETSATTYSMVGALNKIPLAVLGTLLFGAPMDARSGTMVAFGLAAGMVYAYAKTIDPDRPPTTPLSLIRVSPMLEAAKPKDSPTPI</sequence>
<feature type="transmembrane region" description="Helical" evidence="5">
    <location>
        <begin position="255"/>
        <end position="277"/>
    </location>
</feature>
<dbReference type="Proteomes" id="UP000322899">
    <property type="component" value="Unassembled WGS sequence"/>
</dbReference>
<feature type="transmembrane region" description="Helical" evidence="5">
    <location>
        <begin position="73"/>
        <end position="96"/>
    </location>
</feature>
<feature type="transmembrane region" description="Helical" evidence="5">
    <location>
        <begin position="41"/>
        <end position="61"/>
    </location>
</feature>
<accession>A0A5A8EF43</accession>
<dbReference type="AlphaFoldDB" id="A0A5A8EF43"/>
<comment type="caution">
    <text evidence="8">The sequence shown here is derived from an EMBL/GenBank/DDBJ whole genome shotgun (WGS) entry which is preliminary data.</text>
</comment>
<keyword evidence="3 5" id="KW-1133">Transmembrane helix</keyword>
<organism evidence="8 9">
    <name type="scientific">Cafeteria roenbergensis</name>
    <name type="common">Marine flagellate</name>
    <dbReference type="NCBI Taxonomy" id="33653"/>
    <lineage>
        <taxon>Eukaryota</taxon>
        <taxon>Sar</taxon>
        <taxon>Stramenopiles</taxon>
        <taxon>Bigyra</taxon>
        <taxon>Opalozoa</taxon>
        <taxon>Bicosoecida</taxon>
        <taxon>Cafeteriaceae</taxon>
        <taxon>Cafeteria</taxon>
    </lineage>
</organism>
<dbReference type="PANTHER" id="PTHR11132">
    <property type="entry name" value="SOLUTE CARRIER FAMILY 35"/>
    <property type="match status" value="1"/>
</dbReference>
<dbReference type="Proteomes" id="UP000323011">
    <property type="component" value="Unassembled WGS sequence"/>
</dbReference>
<evidence type="ECO:0000256" key="2">
    <source>
        <dbReference type="ARBA" id="ARBA00022692"/>
    </source>
</evidence>
<dbReference type="SUPFAM" id="SSF103481">
    <property type="entry name" value="Multidrug resistance efflux transporter EmrE"/>
    <property type="match status" value="1"/>
</dbReference>
<dbReference type="PROSITE" id="PS51257">
    <property type="entry name" value="PROKAR_LIPOPROTEIN"/>
    <property type="match status" value="1"/>
</dbReference>
<feature type="transmembrane region" description="Helical" evidence="5">
    <location>
        <begin position="108"/>
        <end position="126"/>
    </location>
</feature>